<keyword evidence="1" id="KW-1133">Transmembrane helix</keyword>
<dbReference type="Proteomes" id="UP000772591">
    <property type="component" value="Unassembled WGS sequence"/>
</dbReference>
<feature type="transmembrane region" description="Helical" evidence="1">
    <location>
        <begin position="221"/>
        <end position="245"/>
    </location>
</feature>
<feature type="transmembrane region" description="Helical" evidence="1">
    <location>
        <begin position="186"/>
        <end position="209"/>
    </location>
</feature>
<organism evidence="2 3">
    <name type="scientific">Pseudomonas gregormendelii</name>
    <dbReference type="NCBI Taxonomy" id="1628277"/>
    <lineage>
        <taxon>Bacteria</taxon>
        <taxon>Pseudomonadati</taxon>
        <taxon>Pseudomonadota</taxon>
        <taxon>Gammaproteobacteria</taxon>
        <taxon>Pseudomonadales</taxon>
        <taxon>Pseudomonadaceae</taxon>
        <taxon>Pseudomonas</taxon>
    </lineage>
</organism>
<reference evidence="2 3" key="1">
    <citation type="journal article" date="2021" name="Int. J. Syst. Evol. Microbiol.">
        <title>Pseudomonas piscium sp. nov., Pseudomonas pisciculturae sp. nov., Pseudomonas mucoides sp. nov. and Pseudomonas neuropathica sp. nov. isolated from rainbow trout.</title>
        <authorList>
            <person name="Duman M."/>
            <person name="Mulet M."/>
            <person name="Altun S."/>
            <person name="Saticioglu I.B."/>
            <person name="Gomila M."/>
            <person name="Lalucat J."/>
            <person name="Garcia-Valdes E."/>
        </authorList>
    </citation>
    <scope>NUCLEOTIDE SEQUENCE [LARGE SCALE GENOMIC DNA]</scope>
    <source>
        <strain evidence="2 3">LMG 28632</strain>
    </source>
</reference>
<evidence type="ECO:0000313" key="3">
    <source>
        <dbReference type="Proteomes" id="UP000772591"/>
    </source>
</evidence>
<feature type="transmembrane region" description="Helical" evidence="1">
    <location>
        <begin position="254"/>
        <end position="273"/>
    </location>
</feature>
<keyword evidence="1" id="KW-0812">Transmembrane</keyword>
<evidence type="ECO:0008006" key="4">
    <source>
        <dbReference type="Google" id="ProtNLM"/>
    </source>
</evidence>
<keyword evidence="3" id="KW-1185">Reference proteome</keyword>
<protein>
    <recommendedName>
        <fullName evidence="4">MFS transporter</fullName>
    </recommendedName>
</protein>
<accession>A0ABS3AM12</accession>
<comment type="caution">
    <text evidence="2">The sequence shown here is derived from an EMBL/GenBank/DDBJ whole genome shotgun (WGS) entry which is preliminary data.</text>
</comment>
<feature type="transmembrane region" description="Helical" evidence="1">
    <location>
        <begin position="128"/>
        <end position="147"/>
    </location>
</feature>
<feature type="transmembrane region" description="Helical" evidence="1">
    <location>
        <begin position="153"/>
        <end position="174"/>
    </location>
</feature>
<dbReference type="RefSeq" id="WP_205893709.1">
    <property type="nucleotide sequence ID" value="NZ_JADEVO010000036.1"/>
</dbReference>
<evidence type="ECO:0000256" key="1">
    <source>
        <dbReference type="SAM" id="Phobius"/>
    </source>
</evidence>
<sequence length="374" mass="41156">MTDIENIPPRTATPDRFKQLSQCLLWLNERAWPLTVGILLMAGVYLYQYIQEEKIPLSITSSAVITALPVMSAILIFIISILVAFVLLPIFVLFHRFNDSQRRLSDELTLGPATAQQRKRHKRMLGRWAASLVVLGTFCALLSVIGSQVSATWYWTLLAVVGTVLTIAAYYWLMTLGVDGPMSMDFRFACLMSAFVQMGVILNVTIVAIDIAGRYVSNLWWMVPLMLVELLVLWIIQLLGALFVVKMRSHDNPLAMVACAVMVLVMVLGFYPASGARLGGFAFQVSASGARNCTVLNFGAESKGFESITDPDRPGFSRPLRVIAEADGTYFVRLWKSDTKAVQFVPRAGLVGVDVCPRENVKTAAVAVTAPTPG</sequence>
<evidence type="ECO:0000313" key="2">
    <source>
        <dbReference type="EMBL" id="MBN3967856.1"/>
    </source>
</evidence>
<keyword evidence="1" id="KW-0472">Membrane</keyword>
<name>A0ABS3AM12_9PSED</name>
<dbReference type="EMBL" id="JADEVO010000036">
    <property type="protein sequence ID" value="MBN3967856.1"/>
    <property type="molecule type" value="Genomic_DNA"/>
</dbReference>
<gene>
    <name evidence="2" type="ORF">IMW75_21575</name>
</gene>
<proteinExistence type="predicted"/>
<feature type="transmembrane region" description="Helical" evidence="1">
    <location>
        <begin position="31"/>
        <end position="50"/>
    </location>
</feature>
<feature type="transmembrane region" description="Helical" evidence="1">
    <location>
        <begin position="70"/>
        <end position="94"/>
    </location>
</feature>